<evidence type="ECO:0000259" key="4">
    <source>
        <dbReference type="PROSITE" id="PS50932"/>
    </source>
</evidence>
<dbReference type="Gene3D" id="3.40.50.2300">
    <property type="match status" value="2"/>
</dbReference>
<dbReference type="CDD" id="cd01392">
    <property type="entry name" value="HTH_LacI"/>
    <property type="match status" value="1"/>
</dbReference>
<dbReference type="GO" id="GO:0000976">
    <property type="term" value="F:transcription cis-regulatory region binding"/>
    <property type="evidence" value="ECO:0007669"/>
    <property type="project" value="TreeGrafter"/>
</dbReference>
<dbReference type="Pfam" id="PF00356">
    <property type="entry name" value="LacI"/>
    <property type="match status" value="1"/>
</dbReference>
<gene>
    <name evidence="5" type="ORF">BTO20_32300</name>
</gene>
<evidence type="ECO:0000256" key="2">
    <source>
        <dbReference type="ARBA" id="ARBA00023125"/>
    </source>
</evidence>
<keyword evidence="3" id="KW-0804">Transcription</keyword>
<protein>
    <recommendedName>
        <fullName evidence="4">HTH lacI-type domain-containing protein</fullName>
    </recommendedName>
</protein>
<dbReference type="PANTHER" id="PTHR30146">
    <property type="entry name" value="LACI-RELATED TRANSCRIPTIONAL REPRESSOR"/>
    <property type="match status" value="1"/>
</dbReference>
<evidence type="ECO:0000313" key="5">
    <source>
        <dbReference type="EMBL" id="ART72624.1"/>
    </source>
</evidence>
<dbReference type="CDD" id="cd06285">
    <property type="entry name" value="PBP1_LacI-like"/>
    <property type="match status" value="1"/>
</dbReference>
<dbReference type="EMBL" id="CP020809">
    <property type="protein sequence ID" value="ART72624.1"/>
    <property type="molecule type" value="Genomic_DNA"/>
</dbReference>
<dbReference type="InterPro" id="IPR010982">
    <property type="entry name" value="Lambda_DNA-bd_dom_sf"/>
</dbReference>
<keyword evidence="1" id="KW-0805">Transcription regulation</keyword>
<sequence>MNGPVASSRVTLSTVASRAGVHPSTVSRALSDDPVGVSKRTVARVRGIADELGYFRDITGASLRTGRTRMIGVLVPRLTDVVLAQIYESIDDAARAAGYNTVVANTRDDPAVQRLRLDGLLSRRVDGLIVCDLRDGDELADHLLALGVPFVLTMRRVGRHPSVTTDDLEGGRLAAEHFLELGHSVVGVIAGDPLTSTGRERRNGFVGRYAEAGITVSAHYIVDSAFDVDSGRSAAEILLSLKPQPSAVFAINDFTAIGAIGALREHGLELGRDVAVLGYNDVPIAAQLSVPLSSIRSPLDDMGRLSTEMLLTRLDGGHPCSIRLSPTLVARESTLLSGVGPLSR</sequence>
<name>A0A1Y0CC60_9MYCO</name>
<dbReference type="InterPro" id="IPR028082">
    <property type="entry name" value="Peripla_BP_I"/>
</dbReference>
<evidence type="ECO:0000313" key="6">
    <source>
        <dbReference type="Proteomes" id="UP000195331"/>
    </source>
</evidence>
<dbReference type="SUPFAM" id="SSF47413">
    <property type="entry name" value="lambda repressor-like DNA-binding domains"/>
    <property type="match status" value="1"/>
</dbReference>
<evidence type="ECO:0000256" key="1">
    <source>
        <dbReference type="ARBA" id="ARBA00023015"/>
    </source>
</evidence>
<dbReference type="Gene3D" id="1.10.260.40">
    <property type="entry name" value="lambda repressor-like DNA-binding domains"/>
    <property type="match status" value="1"/>
</dbReference>
<dbReference type="AlphaFoldDB" id="A0A1Y0CC60"/>
<dbReference type="PANTHER" id="PTHR30146:SF109">
    <property type="entry name" value="HTH-TYPE TRANSCRIPTIONAL REGULATOR GALS"/>
    <property type="match status" value="1"/>
</dbReference>
<evidence type="ECO:0000256" key="3">
    <source>
        <dbReference type="ARBA" id="ARBA00023163"/>
    </source>
</evidence>
<dbReference type="Pfam" id="PF13377">
    <property type="entry name" value="Peripla_BP_3"/>
    <property type="match status" value="1"/>
</dbReference>
<dbReference type="InterPro" id="IPR046335">
    <property type="entry name" value="LacI/GalR-like_sensor"/>
</dbReference>
<dbReference type="OrthoDB" id="37081at2"/>
<dbReference type="PROSITE" id="PS50932">
    <property type="entry name" value="HTH_LACI_2"/>
    <property type="match status" value="1"/>
</dbReference>
<dbReference type="InterPro" id="IPR000843">
    <property type="entry name" value="HTH_LacI"/>
</dbReference>
<keyword evidence="6" id="KW-1185">Reference proteome</keyword>
<dbReference type="GO" id="GO:0003700">
    <property type="term" value="F:DNA-binding transcription factor activity"/>
    <property type="evidence" value="ECO:0007669"/>
    <property type="project" value="TreeGrafter"/>
</dbReference>
<dbReference type="Proteomes" id="UP000195331">
    <property type="component" value="Chromosome"/>
</dbReference>
<reference evidence="5 6" key="1">
    <citation type="submission" date="2017-04" db="EMBL/GenBank/DDBJ databases">
        <title>Whole Genome Sequence of 1,4-Dioxane Degrading Bacterium Mycobacterium dioxanotrophicus PH-06.</title>
        <authorList>
            <person name="He Y."/>
        </authorList>
    </citation>
    <scope>NUCLEOTIDE SEQUENCE [LARGE SCALE GENOMIC DNA]</scope>
    <source>
        <strain evidence="5 6">PH-06</strain>
    </source>
</reference>
<proteinExistence type="predicted"/>
<dbReference type="SMART" id="SM00354">
    <property type="entry name" value="HTH_LACI"/>
    <property type="match status" value="1"/>
</dbReference>
<accession>A0A1Y0CC60</accession>
<keyword evidence="2" id="KW-0238">DNA-binding</keyword>
<feature type="domain" description="HTH lacI-type" evidence="4">
    <location>
        <begin position="10"/>
        <end position="65"/>
    </location>
</feature>
<dbReference type="KEGG" id="mdx:BTO20_32300"/>
<dbReference type="SUPFAM" id="SSF53822">
    <property type="entry name" value="Periplasmic binding protein-like I"/>
    <property type="match status" value="1"/>
</dbReference>
<organism evidence="5 6">
    <name type="scientific">Mycobacterium dioxanotrophicus</name>
    <dbReference type="NCBI Taxonomy" id="482462"/>
    <lineage>
        <taxon>Bacteria</taxon>
        <taxon>Bacillati</taxon>
        <taxon>Actinomycetota</taxon>
        <taxon>Actinomycetes</taxon>
        <taxon>Mycobacteriales</taxon>
        <taxon>Mycobacteriaceae</taxon>
        <taxon>Mycobacterium</taxon>
    </lineage>
</organism>